<evidence type="ECO:0000259" key="13">
    <source>
        <dbReference type="Pfam" id="PF04452"/>
    </source>
</evidence>
<dbReference type="GO" id="GO:0070475">
    <property type="term" value="P:rRNA base methylation"/>
    <property type="evidence" value="ECO:0007669"/>
    <property type="project" value="TreeGrafter"/>
</dbReference>
<keyword evidence="8 12" id="KW-0808">Transferase</keyword>
<dbReference type="AlphaFoldDB" id="A0A0F6Z620"/>
<dbReference type="NCBIfam" id="NF008693">
    <property type="entry name" value="PRK11713.2-3"/>
    <property type="match status" value="1"/>
</dbReference>
<evidence type="ECO:0000256" key="5">
    <source>
        <dbReference type="ARBA" id="ARBA00022490"/>
    </source>
</evidence>
<dbReference type="InterPro" id="IPR006700">
    <property type="entry name" value="RsmE"/>
</dbReference>
<feature type="domain" description="Ribosomal RNA small subunit methyltransferase E methyltransferase" evidence="13">
    <location>
        <begin position="77"/>
        <end position="234"/>
    </location>
</feature>
<accession>A0A0F6Z620</accession>
<evidence type="ECO:0000256" key="6">
    <source>
        <dbReference type="ARBA" id="ARBA00022552"/>
    </source>
</evidence>
<dbReference type="PANTHER" id="PTHR30027">
    <property type="entry name" value="RIBOSOMAL RNA SMALL SUBUNIT METHYLTRANSFERASE E"/>
    <property type="match status" value="1"/>
</dbReference>
<organism evidence="15 16">
    <name type="scientific">[Brevibacterium] flavum</name>
    <dbReference type="NCBI Taxonomy" id="92706"/>
    <lineage>
        <taxon>Bacteria</taxon>
        <taxon>Bacillati</taxon>
        <taxon>Actinomycetota</taxon>
        <taxon>Actinomycetes</taxon>
        <taxon>Mycobacteriales</taxon>
        <taxon>Corynebacteriaceae</taxon>
        <taxon>Corynebacterium</taxon>
    </lineage>
</organism>
<evidence type="ECO:0000256" key="8">
    <source>
        <dbReference type="ARBA" id="ARBA00022679"/>
    </source>
</evidence>
<feature type="domain" description="Ribosomal RNA small subunit methyltransferase E PUA-like" evidence="14">
    <location>
        <begin position="21"/>
        <end position="67"/>
    </location>
</feature>
<dbReference type="PANTHER" id="PTHR30027:SF3">
    <property type="entry name" value="16S RRNA (URACIL(1498)-N(3))-METHYLTRANSFERASE"/>
    <property type="match status" value="1"/>
</dbReference>
<dbReference type="PIRSF" id="PIRSF015601">
    <property type="entry name" value="MTase_slr0722"/>
    <property type="match status" value="1"/>
</dbReference>
<dbReference type="InterPro" id="IPR046886">
    <property type="entry name" value="RsmE_MTase_dom"/>
</dbReference>
<keyword evidence="16" id="KW-1185">Reference proteome</keyword>
<dbReference type="InterPro" id="IPR029028">
    <property type="entry name" value="Alpha/beta_knot_MTases"/>
</dbReference>
<evidence type="ECO:0000256" key="3">
    <source>
        <dbReference type="ARBA" id="ARBA00012328"/>
    </source>
</evidence>
<evidence type="ECO:0000256" key="9">
    <source>
        <dbReference type="ARBA" id="ARBA00022691"/>
    </source>
</evidence>
<name>A0A0F6Z620_9CORY</name>
<comment type="similarity">
    <text evidence="2 12">Belongs to the RNA methyltransferase RsmE family.</text>
</comment>
<dbReference type="HOGENOM" id="CLU_067442_2_0_11"/>
<evidence type="ECO:0000313" key="16">
    <source>
        <dbReference type="Proteomes" id="UP000034037"/>
    </source>
</evidence>
<dbReference type="SUPFAM" id="SSF75217">
    <property type="entry name" value="alpha/beta knot"/>
    <property type="match status" value="1"/>
</dbReference>
<dbReference type="Gene3D" id="3.40.1280.10">
    <property type="match status" value="1"/>
</dbReference>
<dbReference type="Gene3D" id="2.40.240.20">
    <property type="entry name" value="Hypothetical PUA domain-like, domain 1"/>
    <property type="match status" value="1"/>
</dbReference>
<dbReference type="GO" id="GO:0070042">
    <property type="term" value="F:rRNA (uridine-N3-)-methyltransferase activity"/>
    <property type="evidence" value="ECO:0007669"/>
    <property type="project" value="TreeGrafter"/>
</dbReference>
<evidence type="ECO:0000313" key="15">
    <source>
        <dbReference type="EMBL" id="AKF28053.1"/>
    </source>
</evidence>
<dbReference type="NCBIfam" id="TIGR00046">
    <property type="entry name" value="RsmE family RNA methyltransferase"/>
    <property type="match status" value="1"/>
</dbReference>
<comment type="catalytic activity">
    <reaction evidence="11 12">
        <text>uridine(1498) in 16S rRNA + S-adenosyl-L-methionine = N(3)-methyluridine(1498) in 16S rRNA + S-adenosyl-L-homocysteine + H(+)</text>
        <dbReference type="Rhea" id="RHEA:42920"/>
        <dbReference type="Rhea" id="RHEA-COMP:10283"/>
        <dbReference type="Rhea" id="RHEA-COMP:10284"/>
        <dbReference type="ChEBI" id="CHEBI:15378"/>
        <dbReference type="ChEBI" id="CHEBI:57856"/>
        <dbReference type="ChEBI" id="CHEBI:59789"/>
        <dbReference type="ChEBI" id="CHEBI:65315"/>
        <dbReference type="ChEBI" id="CHEBI:74502"/>
        <dbReference type="EC" id="2.1.1.193"/>
    </reaction>
</comment>
<keyword evidence="7 12" id="KW-0489">Methyltransferase</keyword>
<dbReference type="GeneID" id="1020242"/>
<evidence type="ECO:0000256" key="12">
    <source>
        <dbReference type="PIRNR" id="PIRNR015601"/>
    </source>
</evidence>
<comment type="function">
    <text evidence="10 12">Specifically methylates the N3 position of the uracil ring of uridine 1498 (m3U1498) in 16S rRNA. Acts on the fully assembled 30S ribosomal subunit.</text>
</comment>
<reference evidence="15 16" key="1">
    <citation type="submission" date="2015-04" db="EMBL/GenBank/DDBJ databases">
        <title>Complete Genome Sequence of Brevibacterium flavum ATCC 15168.</title>
        <authorList>
            <person name="Ahn J."/>
            <person name="Park G."/>
            <person name="Jeon W."/>
            <person name="Jang Y."/>
            <person name="Jang M."/>
            <person name="Lee H."/>
            <person name="Lee H."/>
        </authorList>
    </citation>
    <scope>NUCLEOTIDE SEQUENCE [LARGE SCALE GENOMIC DNA]</scope>
    <source>
        <strain evidence="15 16">ATCC 15168</strain>
    </source>
</reference>
<dbReference type="GO" id="GO:0005737">
    <property type="term" value="C:cytoplasm"/>
    <property type="evidence" value="ECO:0007669"/>
    <property type="project" value="UniProtKB-SubCell"/>
</dbReference>
<dbReference type="Pfam" id="PF04452">
    <property type="entry name" value="Methyltrans_RNA"/>
    <property type="match status" value="1"/>
</dbReference>
<dbReference type="CDD" id="cd18084">
    <property type="entry name" value="RsmE-like"/>
    <property type="match status" value="1"/>
</dbReference>
<dbReference type="Pfam" id="PF20260">
    <property type="entry name" value="PUA_4"/>
    <property type="match status" value="1"/>
</dbReference>
<dbReference type="PATRIC" id="fig|92706.3.peg.2322"/>
<evidence type="ECO:0000256" key="2">
    <source>
        <dbReference type="ARBA" id="ARBA00005528"/>
    </source>
</evidence>
<dbReference type="RefSeq" id="WP_011015014.1">
    <property type="nucleotide sequence ID" value="NZ_CP011309.1"/>
</dbReference>
<evidence type="ECO:0000256" key="4">
    <source>
        <dbReference type="ARBA" id="ARBA00013673"/>
    </source>
</evidence>
<dbReference type="InterPro" id="IPR046887">
    <property type="entry name" value="RsmE_PUA-like"/>
</dbReference>
<dbReference type="InterPro" id="IPR029026">
    <property type="entry name" value="tRNA_m1G_MTases_N"/>
</dbReference>
<keyword evidence="5 12" id="KW-0963">Cytoplasm</keyword>
<dbReference type="InterPro" id="IPR015947">
    <property type="entry name" value="PUA-like_sf"/>
</dbReference>
<evidence type="ECO:0000259" key="14">
    <source>
        <dbReference type="Pfam" id="PF20260"/>
    </source>
</evidence>
<keyword evidence="6 12" id="KW-0698">rRNA processing</keyword>
<dbReference type="Proteomes" id="UP000034037">
    <property type="component" value="Chromosome"/>
</dbReference>
<dbReference type="SUPFAM" id="SSF88697">
    <property type="entry name" value="PUA domain-like"/>
    <property type="match status" value="1"/>
</dbReference>
<evidence type="ECO:0000256" key="11">
    <source>
        <dbReference type="ARBA" id="ARBA00047944"/>
    </source>
</evidence>
<dbReference type="EC" id="2.1.1.193" evidence="3 12"/>
<evidence type="ECO:0000256" key="7">
    <source>
        <dbReference type="ARBA" id="ARBA00022603"/>
    </source>
</evidence>
<comment type="subcellular location">
    <subcellularLocation>
        <location evidence="1 12">Cytoplasm</location>
    </subcellularLocation>
</comment>
<evidence type="ECO:0000256" key="1">
    <source>
        <dbReference type="ARBA" id="ARBA00004496"/>
    </source>
</evidence>
<dbReference type="EMBL" id="CP011309">
    <property type="protein sequence ID" value="AKF28053.1"/>
    <property type="molecule type" value="Genomic_DNA"/>
</dbReference>
<proteinExistence type="inferred from homology"/>
<protein>
    <recommendedName>
        <fullName evidence="4 12">Ribosomal RNA small subunit methyltransferase E</fullName>
        <ecNumber evidence="3 12">2.1.1.193</ecNumber>
    </recommendedName>
</protein>
<evidence type="ECO:0000256" key="10">
    <source>
        <dbReference type="ARBA" id="ARBA00025699"/>
    </source>
</evidence>
<keyword evidence="9 12" id="KW-0949">S-adenosyl-L-methionine</keyword>
<gene>
    <name evidence="15" type="ORF">YH66_11070</name>
</gene>
<sequence>MSLPVFISDSAAGPGETIELAGPEGRHAVTVKRIQVGEKISLIDGRGTARTCTVTALQGKDRLNAVVDLVEEIPAPNPQVTIVQAIPKSERSELTIDLLTQAGADRIVAWQASRCVAKWGGKEAKSLAKWQVAAEAAAKQSRRATIPEILGVVGEEGVEKLIDESDLAIILHEEATAAIRELEFSGNVVVIIGPEGGVAPSEISRFVDAGAHTVKLGPEVLRTASAGMVALAAIGVLSDRW</sequence>